<organism evidence="9 10">
    <name type="scientific">Leclercia barmai</name>
    <dbReference type="NCBI Taxonomy" id="2785629"/>
    <lineage>
        <taxon>Bacteria</taxon>
        <taxon>Pseudomonadati</taxon>
        <taxon>Pseudomonadota</taxon>
        <taxon>Gammaproteobacteria</taxon>
        <taxon>Enterobacterales</taxon>
        <taxon>Enterobacteriaceae</taxon>
        <taxon>Leclercia</taxon>
    </lineage>
</organism>
<keyword evidence="3" id="KW-1134">Transmembrane beta strand</keyword>
<keyword evidence="4" id="KW-0812">Transmembrane</keyword>
<dbReference type="InterPro" id="IPR005594">
    <property type="entry name" value="YadA_C"/>
</dbReference>
<proteinExistence type="predicted"/>
<evidence type="ECO:0000256" key="7">
    <source>
        <dbReference type="ARBA" id="ARBA00023237"/>
    </source>
</evidence>
<gene>
    <name evidence="9" type="ORF">ITX56_16745</name>
</gene>
<dbReference type="Proteomes" id="UP000706580">
    <property type="component" value="Unassembled WGS sequence"/>
</dbReference>
<dbReference type="InterPro" id="IPR045584">
    <property type="entry name" value="Pilin-like"/>
</dbReference>
<reference evidence="9 10" key="1">
    <citation type="submission" date="2020-11" db="EMBL/GenBank/DDBJ databases">
        <title>Draft Genome of Enterobacter sp. strain EMC7.</title>
        <authorList>
            <person name="Barman P."/>
            <person name="Sinha S."/>
            <person name="Sen S."/>
            <person name="Chakraborty R."/>
        </authorList>
    </citation>
    <scope>NUCLEOTIDE SEQUENCE [LARGE SCALE GENOMIC DNA]</scope>
    <source>
        <strain evidence="9 10">EMC7</strain>
    </source>
</reference>
<protein>
    <submittedName>
        <fullName evidence="9">YadA-like family protein</fullName>
    </submittedName>
</protein>
<keyword evidence="10" id="KW-1185">Reference proteome</keyword>
<evidence type="ECO:0000259" key="8">
    <source>
        <dbReference type="Pfam" id="PF03895"/>
    </source>
</evidence>
<evidence type="ECO:0000256" key="2">
    <source>
        <dbReference type="ARBA" id="ARBA00004442"/>
    </source>
</evidence>
<dbReference type="EMBL" id="JADMNK010000010">
    <property type="protein sequence ID" value="MBZ0059425.1"/>
    <property type="molecule type" value="Genomic_DNA"/>
</dbReference>
<evidence type="ECO:0000256" key="6">
    <source>
        <dbReference type="ARBA" id="ARBA00023136"/>
    </source>
</evidence>
<feature type="domain" description="Trimeric autotransporter adhesin YadA-like C-terminal membrane anchor" evidence="8">
    <location>
        <begin position="764"/>
        <end position="823"/>
    </location>
</feature>
<evidence type="ECO:0000256" key="1">
    <source>
        <dbReference type="ARBA" id="ARBA00004241"/>
    </source>
</evidence>
<accession>A0ABS7RYP6</accession>
<comment type="caution">
    <text evidence="9">The sequence shown here is derived from an EMBL/GenBank/DDBJ whole genome shotgun (WGS) entry which is preliminary data.</text>
</comment>
<evidence type="ECO:0000256" key="5">
    <source>
        <dbReference type="ARBA" id="ARBA00022729"/>
    </source>
</evidence>
<dbReference type="Gene3D" id="3.30.1300.30">
    <property type="entry name" value="GSPII I/J protein-like"/>
    <property type="match status" value="1"/>
</dbReference>
<keyword evidence="7" id="KW-0998">Cell outer membrane</keyword>
<keyword evidence="5" id="KW-0732">Signal</keyword>
<feature type="non-terminal residue" evidence="9">
    <location>
        <position position="1"/>
    </location>
</feature>
<dbReference type="SUPFAM" id="SSF54523">
    <property type="entry name" value="Pili subunits"/>
    <property type="match status" value="1"/>
</dbReference>
<sequence length="823" mass="85795">TPAKASDVVAPATLTKAGYVAPASKAPNAPVINEPLAPEAPQISHATPLPLTAETIAPSSKTPHSPAIPSQMKIPGAERNVNAPDLSSSTKAAVDGPIQIADVHITRIDKDPQHSLTPAAPVVNPGPLVKQETPTYAVPTLREDAGAPHAYKAPEARLGNVSQNLESRLKTWEAEESEVVLTPDTIHPIAADVDVVKTEKVIATGAAGNGLFGQTGIAPANQATDYDEAQDKIIQALSSLANSGITHTQNNAQAITTVGQAVAQNAQALATTNQQVAQTASSVQAIQNQQAAGGGFAAQTALDQEITDRKAADTKHDTGIAEAVKDATDAQHTADTNTHGVATNKADIATNKTDIATNKGDIVKLQQAQTGQNLKNTSFINKNNTQDADIATNKTGVTDNKAAIAAETQRATAAEQKNATDIQAKVDTSTYTSEQAAQDKKISDNEAEIANSKININKVNDKAIQAQKDATQGIQDAAKAQTAADQGVKDAAAVKTVADANTQAIATNTTAIAGKVDQTAFKADQALQDKAIADAARDIQANTLKDTQQQTAIDANKQGVDANKIALGTKADKADLALTNQVANANTVALNSKADQAALTAEATARSTAETQIKADVTNNAHTLAADDVKIRTNAQEIDTNHQTINTNHQDIVDNKATETQHFQTLTTDLAQKVDNSTFQQRAQTVDTRFADTDNRIAQQKAAQQKTDATVAKHTAQLADHESRIQNLEANTSVNFGKLKSQVEQNRKRASAGIAGVAAMANIPQVTADQNFSVGAGVGNTDSESAVSVGFSARATQNVVVKGAVSNDTQHNFVVGAGVSYGW</sequence>
<dbReference type="Gene3D" id="1.20.5.340">
    <property type="match status" value="1"/>
</dbReference>
<evidence type="ECO:0000256" key="3">
    <source>
        <dbReference type="ARBA" id="ARBA00022452"/>
    </source>
</evidence>
<evidence type="ECO:0000313" key="9">
    <source>
        <dbReference type="EMBL" id="MBZ0059425.1"/>
    </source>
</evidence>
<evidence type="ECO:0000313" key="10">
    <source>
        <dbReference type="Proteomes" id="UP000706580"/>
    </source>
</evidence>
<evidence type="ECO:0000256" key="4">
    <source>
        <dbReference type="ARBA" id="ARBA00022692"/>
    </source>
</evidence>
<dbReference type="RefSeq" id="WP_223075113.1">
    <property type="nucleotide sequence ID" value="NZ_JADMNK010000010.1"/>
</dbReference>
<name>A0ABS7RYP6_9ENTR</name>
<comment type="subcellular location">
    <subcellularLocation>
        <location evidence="2">Cell outer membrane</location>
    </subcellularLocation>
    <subcellularLocation>
        <location evidence="1">Cell surface</location>
    </subcellularLocation>
</comment>
<dbReference type="Pfam" id="PF03895">
    <property type="entry name" value="YadA_anchor"/>
    <property type="match status" value="1"/>
</dbReference>
<keyword evidence="6" id="KW-0472">Membrane</keyword>